<evidence type="ECO:0000256" key="1">
    <source>
        <dbReference type="SAM" id="MobiDB-lite"/>
    </source>
</evidence>
<dbReference type="AlphaFoldDB" id="A0A427AUB0"/>
<comment type="caution">
    <text evidence="2">The sequence shown here is derived from an EMBL/GenBank/DDBJ whole genome shotgun (WGS) entry which is preliminary data.</text>
</comment>
<gene>
    <name evidence="2" type="ORF">B296_00002525</name>
</gene>
<dbReference type="EMBL" id="AMZH03001302">
    <property type="protein sequence ID" value="RRT79830.1"/>
    <property type="molecule type" value="Genomic_DNA"/>
</dbReference>
<protein>
    <submittedName>
        <fullName evidence="2">Uncharacterized protein</fullName>
    </submittedName>
</protein>
<organism evidence="2 3">
    <name type="scientific">Ensete ventricosum</name>
    <name type="common">Abyssinian banana</name>
    <name type="synonym">Musa ensete</name>
    <dbReference type="NCBI Taxonomy" id="4639"/>
    <lineage>
        <taxon>Eukaryota</taxon>
        <taxon>Viridiplantae</taxon>
        <taxon>Streptophyta</taxon>
        <taxon>Embryophyta</taxon>
        <taxon>Tracheophyta</taxon>
        <taxon>Spermatophyta</taxon>
        <taxon>Magnoliopsida</taxon>
        <taxon>Liliopsida</taxon>
        <taxon>Zingiberales</taxon>
        <taxon>Musaceae</taxon>
        <taxon>Ensete</taxon>
    </lineage>
</organism>
<proteinExistence type="predicted"/>
<evidence type="ECO:0000313" key="2">
    <source>
        <dbReference type="EMBL" id="RRT79830.1"/>
    </source>
</evidence>
<feature type="compositionally biased region" description="Basic and acidic residues" evidence="1">
    <location>
        <begin position="52"/>
        <end position="65"/>
    </location>
</feature>
<feature type="region of interest" description="Disordered" evidence="1">
    <location>
        <begin position="106"/>
        <end position="127"/>
    </location>
</feature>
<accession>A0A427AUB0</accession>
<feature type="region of interest" description="Disordered" evidence="1">
    <location>
        <begin position="42"/>
        <end position="70"/>
    </location>
</feature>
<evidence type="ECO:0000313" key="3">
    <source>
        <dbReference type="Proteomes" id="UP000287651"/>
    </source>
</evidence>
<name>A0A427AUB0_ENSVE</name>
<dbReference type="Proteomes" id="UP000287651">
    <property type="component" value="Unassembled WGS sequence"/>
</dbReference>
<reference evidence="2 3" key="1">
    <citation type="journal article" date="2014" name="Agronomy (Basel)">
        <title>A Draft Genome Sequence for Ensete ventricosum, the Drought-Tolerant Tree Against Hunger.</title>
        <authorList>
            <person name="Harrison J."/>
            <person name="Moore K.A."/>
            <person name="Paszkiewicz K."/>
            <person name="Jones T."/>
            <person name="Grant M."/>
            <person name="Ambacheew D."/>
            <person name="Muzemil S."/>
            <person name="Studholme D.J."/>
        </authorList>
    </citation>
    <scope>NUCLEOTIDE SEQUENCE [LARGE SCALE GENOMIC DNA]</scope>
</reference>
<sequence length="127" mass="14585">MPWKGHCTNPRFVYDLLLLVSGVGKRRREQAAEEKMKMIIFKRPKKATPEGTSDRAHRDKGKELVEVAESPNYPPTVRELHEVALECLWAKYPDLLIEEDPIAERPKDASVRMEVSQPFDDSTPPED</sequence>